<name>A0A8J3PFB5_9ACTN</name>
<accession>A0A8J3PFB5</accession>
<dbReference type="EMBL" id="BONJ01000014">
    <property type="protein sequence ID" value="GIG14539.1"/>
    <property type="molecule type" value="Genomic_DNA"/>
</dbReference>
<protein>
    <submittedName>
        <fullName evidence="1">Uncharacterized protein</fullName>
    </submittedName>
</protein>
<sequence>MTGKLRGLHSYWHVPGERPLPYRRLALPTWLLGVLSWQRHAGPIDLLADQPTADWLDALGLLDGYDRVEVFDATEFDGRYRRAECFALPKLLGMARHPGSVLVDTDAFLLGELRLEGTGSHFAHLERGDAPFYARLHEVANPAGVSLPPSLPYVGNTALFRAADADLARRISAAGLAFLDGNPGTPGRDAALHMTVAEQVLATHLTAEAGHEVVNVFGALWSPHDRHWEVGPPAFGHLWHLKRYHQPGGLAAAYARVSRILRDEYGVGEARLRELVADL</sequence>
<organism evidence="1 2">
    <name type="scientific">Catellatospora methionotrophica</name>
    <dbReference type="NCBI Taxonomy" id="121620"/>
    <lineage>
        <taxon>Bacteria</taxon>
        <taxon>Bacillati</taxon>
        <taxon>Actinomycetota</taxon>
        <taxon>Actinomycetes</taxon>
        <taxon>Micromonosporales</taxon>
        <taxon>Micromonosporaceae</taxon>
        <taxon>Catellatospora</taxon>
    </lineage>
</organism>
<gene>
    <name evidence="1" type="ORF">Cme02nite_28710</name>
</gene>
<reference evidence="1" key="1">
    <citation type="submission" date="2021-01" db="EMBL/GenBank/DDBJ databases">
        <title>Whole genome shotgun sequence of Catellatospora methionotrophica NBRC 14553.</title>
        <authorList>
            <person name="Komaki H."/>
            <person name="Tamura T."/>
        </authorList>
    </citation>
    <scope>NUCLEOTIDE SEQUENCE</scope>
    <source>
        <strain evidence="1">NBRC 14553</strain>
    </source>
</reference>
<dbReference type="RefSeq" id="WP_166377881.1">
    <property type="nucleotide sequence ID" value="NZ_BAAATT010000007.1"/>
</dbReference>
<dbReference type="Proteomes" id="UP000660339">
    <property type="component" value="Unassembled WGS sequence"/>
</dbReference>
<evidence type="ECO:0000313" key="1">
    <source>
        <dbReference type="EMBL" id="GIG14539.1"/>
    </source>
</evidence>
<proteinExistence type="predicted"/>
<evidence type="ECO:0000313" key="2">
    <source>
        <dbReference type="Proteomes" id="UP000660339"/>
    </source>
</evidence>
<keyword evidence="2" id="KW-1185">Reference proteome</keyword>
<dbReference type="AlphaFoldDB" id="A0A8J3PFB5"/>
<comment type="caution">
    <text evidence="1">The sequence shown here is derived from an EMBL/GenBank/DDBJ whole genome shotgun (WGS) entry which is preliminary data.</text>
</comment>